<dbReference type="GO" id="GO:0005524">
    <property type="term" value="F:ATP binding"/>
    <property type="evidence" value="ECO:0007669"/>
    <property type="project" value="UniProtKB-KW"/>
</dbReference>
<evidence type="ECO:0000259" key="10">
    <source>
        <dbReference type="Pfam" id="PF00133"/>
    </source>
</evidence>
<evidence type="ECO:0000256" key="6">
    <source>
        <dbReference type="ARBA" id="ARBA00023146"/>
    </source>
</evidence>
<evidence type="ECO:0000256" key="2">
    <source>
        <dbReference type="ARBA" id="ARBA00022598"/>
    </source>
</evidence>
<dbReference type="PANTHER" id="PTHR42780:SF1">
    <property type="entry name" value="ISOLEUCINE--TRNA LIGASE, CYTOPLASMIC"/>
    <property type="match status" value="1"/>
</dbReference>
<evidence type="ECO:0000313" key="13">
    <source>
        <dbReference type="Proteomes" id="UP000176376"/>
    </source>
</evidence>
<dbReference type="SUPFAM" id="SSF52374">
    <property type="entry name" value="Nucleotidylyl transferase"/>
    <property type="match status" value="1"/>
</dbReference>
<evidence type="ECO:0000256" key="7">
    <source>
        <dbReference type="ARBA" id="ARBA00025217"/>
    </source>
</evidence>
<gene>
    <name evidence="12" type="ORF">A3J15_00035</name>
</gene>
<dbReference type="CDD" id="cd07961">
    <property type="entry name" value="Anticodon_Ia_Ile_ABEc"/>
    <property type="match status" value="1"/>
</dbReference>
<dbReference type="SUPFAM" id="SSF47323">
    <property type="entry name" value="Anticodon-binding domain of a subclass of class I aminoacyl-tRNA synthetases"/>
    <property type="match status" value="1"/>
</dbReference>
<dbReference type="Proteomes" id="UP000176376">
    <property type="component" value="Unassembled WGS sequence"/>
</dbReference>
<accession>A0A1F7JMG3</accession>
<dbReference type="GO" id="GO:0004822">
    <property type="term" value="F:isoleucine-tRNA ligase activity"/>
    <property type="evidence" value="ECO:0007669"/>
    <property type="project" value="UniProtKB-UniRule"/>
</dbReference>
<sequence length="891" mass="103897">MYKSVITHPDFPQMEKKWLDHWYKSGVVARYLTKNNDSDKRFSFQDGPITANNPMGVHHAWGRTYKDVWQRFYNLLGFKQRFQNGFDCQGLWVEVEVEKELGLKSKKDIENLVTRDKKASIAKFVDLCKQRVRKFATIQTDQTKRLGNFMDWDNSYFTMSDENNYMIWHFLKKCFDFGWIYKAPDSVPWCPRCETAISQHEMLTEDYKETMHESVYLKFEILNPEYKSDLKSKIKNLKSHLLVWTTTPWTLPANIAVAVDESYDYSLVEMKSGDLLWIAHELIEIVLQNDYKKIVKTVKGRELVGLKYKGSFDALPAVQEVAGQNKNFHTVIATDALIMPITLTEGTGMVHTAVSAGTEDFQLGKKLGLPMIPVIADNADYLENFGFLSGKNAKKNPSLIVDYLDEKGFVYKIHNYKHRYPACWRCKTELVWKVEEEWYIAMDRKVDGGGLKVEDRQKGKTFRQMMIEVAKKIKWLPEFGLERELDWLEHMHDWLISKKNRYWGLALPIYECKKCGNFEVLGTKEELKKRAVSGWSQFEGKSPHKPYIDEVKIGCGSCGEVVSRIADVGNPWLDAGIVPYSTISKDNKSQPLYLENKQEWKKWAPVNFITESFPGQFKNWFYALIAMSTVLENIPPFKTVLGFGTLLGEDGRPMHKSWGNAIEFNEGADKIGVDVMRWMYTRQNPAENMLFGFKHADEVRRQFYLMLWNVYKFFVEYAHLDKFKIQKSKINNKIQNSNLETVLDQWILNRLFQLIYSSKDNLLNYNLKDVAMETEKFVSDLSTWYIRRSRDRVWINSENTDDKQAFYQTLHNVLVNLSLILSPIMPFITEEIYTNLTNEPSVHLASWPNDGLKTDQHLITDMDLVRKIVEVGHRVRKENSLKVRQVLSAAI</sequence>
<dbReference type="Pfam" id="PF00133">
    <property type="entry name" value="tRNA-synt_1"/>
    <property type="match status" value="1"/>
</dbReference>
<dbReference type="SUPFAM" id="SSF50677">
    <property type="entry name" value="ValRS/IleRS/LeuRS editing domain"/>
    <property type="match status" value="1"/>
</dbReference>
<feature type="domain" description="Aminoacyl-tRNA synthetase class Ia" evidence="10">
    <location>
        <begin position="17"/>
        <end position="681"/>
    </location>
</feature>
<dbReference type="NCBIfam" id="TIGR00392">
    <property type="entry name" value="ileS"/>
    <property type="match status" value="1"/>
</dbReference>
<dbReference type="Gene3D" id="3.40.50.620">
    <property type="entry name" value="HUPs"/>
    <property type="match status" value="2"/>
</dbReference>
<proteinExistence type="predicted"/>
<dbReference type="GO" id="GO:0000049">
    <property type="term" value="F:tRNA binding"/>
    <property type="evidence" value="ECO:0007669"/>
    <property type="project" value="InterPro"/>
</dbReference>
<comment type="function">
    <text evidence="7">Catalyzes the attachment of isoleucine to tRNA(Ile). As IleRS can inadvertently accommodate and process structurally similar amino acids such as valine, to avoid such errors it has two additional distinct tRNA(Ile)-dependent editing activities. One activity is designated as 'pretransfer' editing and involves the hydrolysis of activated Val-AMP. The other activity is designated 'posttransfer' editing and involves deacylation of mischarged Val-tRNA(Ile).</text>
</comment>
<evidence type="ECO:0000313" key="12">
    <source>
        <dbReference type="EMBL" id="OGK56809.1"/>
    </source>
</evidence>
<dbReference type="EMBL" id="MGAY01000022">
    <property type="protein sequence ID" value="OGK56809.1"/>
    <property type="molecule type" value="Genomic_DNA"/>
</dbReference>
<dbReference type="EC" id="6.1.1.5" evidence="1 9"/>
<keyword evidence="6" id="KW-0030">Aminoacyl-tRNA synthetase</keyword>
<dbReference type="PRINTS" id="PR00984">
    <property type="entry name" value="TRNASYNTHILE"/>
</dbReference>
<keyword evidence="4" id="KW-0067">ATP-binding</keyword>
<dbReference type="Pfam" id="PF08264">
    <property type="entry name" value="Anticodon_1"/>
    <property type="match status" value="1"/>
</dbReference>
<evidence type="ECO:0000256" key="4">
    <source>
        <dbReference type="ARBA" id="ARBA00022840"/>
    </source>
</evidence>
<dbReference type="InterPro" id="IPR009008">
    <property type="entry name" value="Val/Leu/Ile-tRNA-synth_edit"/>
</dbReference>
<evidence type="ECO:0000256" key="9">
    <source>
        <dbReference type="NCBIfam" id="TIGR00392"/>
    </source>
</evidence>
<dbReference type="InterPro" id="IPR033709">
    <property type="entry name" value="Anticodon_Ile_ABEc"/>
</dbReference>
<dbReference type="AlphaFoldDB" id="A0A1F7JMG3"/>
<dbReference type="InterPro" id="IPR009080">
    <property type="entry name" value="tRNAsynth_Ia_anticodon-bd"/>
</dbReference>
<evidence type="ECO:0000259" key="11">
    <source>
        <dbReference type="Pfam" id="PF08264"/>
    </source>
</evidence>
<keyword evidence="5" id="KW-0648">Protein biosynthesis</keyword>
<dbReference type="PANTHER" id="PTHR42780">
    <property type="entry name" value="SOLEUCYL-TRNA SYNTHETASE"/>
    <property type="match status" value="1"/>
</dbReference>
<feature type="non-terminal residue" evidence="12">
    <location>
        <position position="891"/>
    </location>
</feature>
<dbReference type="STRING" id="1802074.A3J15_00035"/>
<dbReference type="GO" id="GO:0006428">
    <property type="term" value="P:isoleucyl-tRNA aminoacylation"/>
    <property type="evidence" value="ECO:0007669"/>
    <property type="project" value="UniProtKB-UniRule"/>
</dbReference>
<organism evidence="12 13">
    <name type="scientific">Candidatus Roizmanbacteria bacterium RIFCSPLOWO2_02_FULL_38_10</name>
    <dbReference type="NCBI Taxonomy" id="1802074"/>
    <lineage>
        <taxon>Bacteria</taxon>
        <taxon>Candidatus Roizmaniibacteriota</taxon>
    </lineage>
</organism>
<evidence type="ECO:0000256" key="1">
    <source>
        <dbReference type="ARBA" id="ARBA00013165"/>
    </source>
</evidence>
<dbReference type="Gene3D" id="1.10.730.10">
    <property type="entry name" value="Isoleucyl-tRNA Synthetase, Domain 1"/>
    <property type="match status" value="1"/>
</dbReference>
<dbReference type="InterPro" id="IPR023586">
    <property type="entry name" value="Ile-tRNA-ligase_type2"/>
</dbReference>
<dbReference type="GO" id="GO:0005737">
    <property type="term" value="C:cytoplasm"/>
    <property type="evidence" value="ECO:0007669"/>
    <property type="project" value="UniProtKB-UniRule"/>
</dbReference>
<comment type="catalytic activity">
    <reaction evidence="8">
        <text>tRNA(Ile) + L-isoleucine + ATP = L-isoleucyl-tRNA(Ile) + AMP + diphosphate</text>
        <dbReference type="Rhea" id="RHEA:11060"/>
        <dbReference type="Rhea" id="RHEA-COMP:9666"/>
        <dbReference type="Rhea" id="RHEA-COMP:9695"/>
        <dbReference type="ChEBI" id="CHEBI:30616"/>
        <dbReference type="ChEBI" id="CHEBI:33019"/>
        <dbReference type="ChEBI" id="CHEBI:58045"/>
        <dbReference type="ChEBI" id="CHEBI:78442"/>
        <dbReference type="ChEBI" id="CHEBI:78528"/>
        <dbReference type="ChEBI" id="CHEBI:456215"/>
        <dbReference type="EC" id="6.1.1.5"/>
    </reaction>
</comment>
<keyword evidence="3" id="KW-0547">Nucleotide-binding</keyword>
<protein>
    <recommendedName>
        <fullName evidence="1 9">Isoleucine--tRNA ligase</fullName>
        <ecNumber evidence="1 9">6.1.1.5</ecNumber>
    </recommendedName>
</protein>
<evidence type="ECO:0000256" key="8">
    <source>
        <dbReference type="ARBA" id="ARBA00048359"/>
    </source>
</evidence>
<name>A0A1F7JMG3_9BACT</name>
<feature type="domain" description="Methionyl/Valyl/Leucyl/Isoleucyl-tRNA synthetase anticodon-binding" evidence="11">
    <location>
        <begin position="744"/>
        <end position="889"/>
    </location>
</feature>
<dbReference type="InterPro" id="IPR014729">
    <property type="entry name" value="Rossmann-like_a/b/a_fold"/>
</dbReference>
<dbReference type="InterPro" id="IPR002300">
    <property type="entry name" value="aa-tRNA-synth_Ia"/>
</dbReference>
<evidence type="ECO:0000256" key="5">
    <source>
        <dbReference type="ARBA" id="ARBA00022917"/>
    </source>
</evidence>
<evidence type="ECO:0000256" key="3">
    <source>
        <dbReference type="ARBA" id="ARBA00022741"/>
    </source>
</evidence>
<dbReference type="InterPro" id="IPR013155">
    <property type="entry name" value="M/V/L/I-tRNA-synth_anticd-bd"/>
</dbReference>
<comment type="caution">
    <text evidence="12">The sequence shown here is derived from an EMBL/GenBank/DDBJ whole genome shotgun (WGS) entry which is preliminary data.</text>
</comment>
<reference evidence="12 13" key="1">
    <citation type="journal article" date="2016" name="Nat. Commun.">
        <title>Thousands of microbial genomes shed light on interconnected biogeochemical processes in an aquifer system.</title>
        <authorList>
            <person name="Anantharaman K."/>
            <person name="Brown C.T."/>
            <person name="Hug L.A."/>
            <person name="Sharon I."/>
            <person name="Castelle C.J."/>
            <person name="Probst A.J."/>
            <person name="Thomas B.C."/>
            <person name="Singh A."/>
            <person name="Wilkins M.J."/>
            <person name="Karaoz U."/>
            <person name="Brodie E.L."/>
            <person name="Williams K.H."/>
            <person name="Hubbard S.S."/>
            <person name="Banfield J.F."/>
        </authorList>
    </citation>
    <scope>NUCLEOTIDE SEQUENCE [LARGE SCALE GENOMIC DNA]</scope>
</reference>
<dbReference type="InterPro" id="IPR002301">
    <property type="entry name" value="Ile-tRNA-ligase"/>
</dbReference>
<keyword evidence="2 12" id="KW-0436">Ligase</keyword>
<dbReference type="GO" id="GO:0002161">
    <property type="term" value="F:aminoacyl-tRNA deacylase activity"/>
    <property type="evidence" value="ECO:0007669"/>
    <property type="project" value="InterPro"/>
</dbReference>